<gene>
    <name evidence="7" type="primary">rhtB</name>
    <name evidence="7" type="ORF">FRZ44_32390</name>
</gene>
<evidence type="ECO:0000256" key="6">
    <source>
        <dbReference type="SAM" id="Phobius"/>
    </source>
</evidence>
<dbReference type="InterPro" id="IPR001123">
    <property type="entry name" value="LeuE-type"/>
</dbReference>
<feature type="transmembrane region" description="Helical" evidence="6">
    <location>
        <begin position="41"/>
        <end position="66"/>
    </location>
</feature>
<evidence type="ECO:0000256" key="2">
    <source>
        <dbReference type="ARBA" id="ARBA00022475"/>
    </source>
</evidence>
<dbReference type="PANTHER" id="PTHR30086">
    <property type="entry name" value="ARGININE EXPORTER PROTEIN ARGO"/>
    <property type="match status" value="1"/>
</dbReference>
<evidence type="ECO:0000256" key="5">
    <source>
        <dbReference type="ARBA" id="ARBA00023136"/>
    </source>
</evidence>
<keyword evidence="2" id="KW-1003">Cell membrane</keyword>
<dbReference type="RefSeq" id="WP_151178144.1">
    <property type="nucleotide sequence ID" value="NZ_CP042906.1"/>
</dbReference>
<dbReference type="AlphaFoldDB" id="A0A5J6MN10"/>
<feature type="transmembrane region" description="Helical" evidence="6">
    <location>
        <begin position="188"/>
        <end position="206"/>
    </location>
</feature>
<keyword evidence="8" id="KW-1185">Reference proteome</keyword>
<keyword evidence="3 6" id="KW-0812">Transmembrane</keyword>
<dbReference type="PIRSF" id="PIRSF006324">
    <property type="entry name" value="LeuE"/>
    <property type="match status" value="1"/>
</dbReference>
<evidence type="ECO:0000256" key="1">
    <source>
        <dbReference type="ARBA" id="ARBA00004651"/>
    </source>
</evidence>
<protein>
    <submittedName>
        <fullName evidence="7">RhtB family transporter</fullName>
    </submittedName>
</protein>
<dbReference type="KEGG" id="htq:FRZ44_32390"/>
<evidence type="ECO:0000313" key="7">
    <source>
        <dbReference type="EMBL" id="QEX17935.1"/>
    </source>
</evidence>
<keyword evidence="4 6" id="KW-1133">Transmembrane helix</keyword>
<evidence type="ECO:0000256" key="3">
    <source>
        <dbReference type="ARBA" id="ARBA00022692"/>
    </source>
</evidence>
<dbReference type="Proteomes" id="UP000326202">
    <property type="component" value="Chromosome"/>
</dbReference>
<feature type="transmembrane region" description="Helical" evidence="6">
    <location>
        <begin position="144"/>
        <end position="167"/>
    </location>
</feature>
<dbReference type="OrthoDB" id="9807053at2"/>
<dbReference type="GO" id="GO:0005886">
    <property type="term" value="C:plasma membrane"/>
    <property type="evidence" value="ECO:0007669"/>
    <property type="project" value="UniProtKB-SubCell"/>
</dbReference>
<accession>A0A5J6MN10</accession>
<feature type="transmembrane region" description="Helical" evidence="6">
    <location>
        <begin position="6"/>
        <end position="29"/>
    </location>
</feature>
<dbReference type="PANTHER" id="PTHR30086:SF20">
    <property type="entry name" value="ARGININE EXPORTER PROTEIN ARGO-RELATED"/>
    <property type="match status" value="1"/>
</dbReference>
<keyword evidence="5 6" id="KW-0472">Membrane</keyword>
<evidence type="ECO:0000256" key="4">
    <source>
        <dbReference type="ARBA" id="ARBA00022989"/>
    </source>
</evidence>
<reference evidence="7 8" key="1">
    <citation type="submission" date="2019-08" db="EMBL/GenBank/DDBJ databases">
        <title>Hyperibacter terrae gen. nov., sp. nov. and Hyperibacter viscosus sp. nov., two new members in the family Rhodospirillaceae isolated from the rhizosphere of Hypericum perforatum.</title>
        <authorList>
            <person name="Noviana Z."/>
        </authorList>
    </citation>
    <scope>NUCLEOTIDE SEQUENCE [LARGE SCALE GENOMIC DNA]</scope>
    <source>
        <strain evidence="7 8">R5913</strain>
    </source>
</reference>
<sequence length="210" mass="21850">MIDSVSFLFFLVAALVIALTPGPGILYVAARTLSGGRGEGFASVLGTGLGGFVHVAAGALGVSALVLASAEAFTLLKFLGALYLIYLGIKTWRAAKLAPDLVAIAPSGARRAFREGVLVEALNPKTAAFFLAFIPQFVDPHRGGVALQFAALGLISVLLNTAVDAVVVQGATSLRSRLLRRPQIVRRLRQTAGGIMCLLGLSLALTRRPG</sequence>
<dbReference type="GO" id="GO:0015171">
    <property type="term" value="F:amino acid transmembrane transporter activity"/>
    <property type="evidence" value="ECO:0007669"/>
    <property type="project" value="TreeGrafter"/>
</dbReference>
<dbReference type="EMBL" id="CP042906">
    <property type="protein sequence ID" value="QEX17935.1"/>
    <property type="molecule type" value="Genomic_DNA"/>
</dbReference>
<organism evidence="7 8">
    <name type="scientific">Hypericibacter terrae</name>
    <dbReference type="NCBI Taxonomy" id="2602015"/>
    <lineage>
        <taxon>Bacteria</taxon>
        <taxon>Pseudomonadati</taxon>
        <taxon>Pseudomonadota</taxon>
        <taxon>Alphaproteobacteria</taxon>
        <taxon>Rhodospirillales</taxon>
        <taxon>Dongiaceae</taxon>
        <taxon>Hypericibacter</taxon>
    </lineage>
</organism>
<evidence type="ECO:0000313" key="8">
    <source>
        <dbReference type="Proteomes" id="UP000326202"/>
    </source>
</evidence>
<feature type="transmembrane region" description="Helical" evidence="6">
    <location>
        <begin position="72"/>
        <end position="89"/>
    </location>
</feature>
<proteinExistence type="predicted"/>
<name>A0A5J6MN10_9PROT</name>
<dbReference type="Pfam" id="PF01810">
    <property type="entry name" value="LysE"/>
    <property type="match status" value="1"/>
</dbReference>
<comment type="subcellular location">
    <subcellularLocation>
        <location evidence="1">Cell membrane</location>
        <topology evidence="1">Multi-pass membrane protein</topology>
    </subcellularLocation>
</comment>